<evidence type="ECO:0000313" key="7">
    <source>
        <dbReference type="Proteomes" id="UP001162156"/>
    </source>
</evidence>
<dbReference type="InterPro" id="IPR013083">
    <property type="entry name" value="Znf_RING/FYVE/PHD"/>
</dbReference>
<feature type="compositionally biased region" description="Polar residues" evidence="4">
    <location>
        <begin position="41"/>
        <end position="57"/>
    </location>
</feature>
<sequence>MISDSTSSVPPKLQILQLTHDNTKTAKELLIEQIAEDETLSDSTSFLQPGSQIQQSTNDNKNNNSINVFSDEYTNFERHLKYPEPLKKATNQRDKEKLPNAISSIEWRNYYIKKEEMKNKKLANAKRKREERQAAKEQKEATKFQKKNNKKKKKTEETKEEDKKDETLLSKEKINCFAYDEELISDIEEDDEKNIGCDKCTRWFHLRCTELCGMTYTEAATKDYLCFACS</sequence>
<accession>A0AAV8X7W7</accession>
<evidence type="ECO:0000256" key="4">
    <source>
        <dbReference type="SAM" id="MobiDB-lite"/>
    </source>
</evidence>
<keyword evidence="3" id="KW-0862">Zinc</keyword>
<dbReference type="Pfam" id="PF00628">
    <property type="entry name" value="PHD"/>
    <property type="match status" value="1"/>
</dbReference>
<evidence type="ECO:0000259" key="5">
    <source>
        <dbReference type="Pfam" id="PF00628"/>
    </source>
</evidence>
<feature type="compositionally biased region" description="Basic residues" evidence="4">
    <location>
        <begin position="144"/>
        <end position="153"/>
    </location>
</feature>
<evidence type="ECO:0000256" key="1">
    <source>
        <dbReference type="ARBA" id="ARBA00022723"/>
    </source>
</evidence>
<keyword evidence="1" id="KW-0479">Metal-binding</keyword>
<reference evidence="6" key="1">
    <citation type="journal article" date="2023" name="Insect Mol. Biol.">
        <title>Genome sequencing provides insights into the evolution of gene families encoding plant cell wall-degrading enzymes in longhorned beetles.</title>
        <authorList>
            <person name="Shin N.R."/>
            <person name="Okamura Y."/>
            <person name="Kirsch R."/>
            <person name="Pauchet Y."/>
        </authorList>
    </citation>
    <scope>NUCLEOTIDE SEQUENCE</scope>
    <source>
        <strain evidence="6">RBIC_L_NR</strain>
    </source>
</reference>
<evidence type="ECO:0000256" key="3">
    <source>
        <dbReference type="ARBA" id="ARBA00022833"/>
    </source>
</evidence>
<keyword evidence="7" id="KW-1185">Reference proteome</keyword>
<feature type="domain" description="PHD-type" evidence="5">
    <location>
        <begin position="188"/>
        <end position="229"/>
    </location>
</feature>
<feature type="compositionally biased region" description="Basic and acidic residues" evidence="4">
    <location>
        <begin position="154"/>
        <end position="164"/>
    </location>
</feature>
<dbReference type="AlphaFoldDB" id="A0AAV8X7W7"/>
<dbReference type="InterPro" id="IPR019787">
    <property type="entry name" value="Znf_PHD-finger"/>
</dbReference>
<dbReference type="EMBL" id="JANEYF010003637">
    <property type="protein sequence ID" value="KAJ8935022.1"/>
    <property type="molecule type" value="Genomic_DNA"/>
</dbReference>
<feature type="region of interest" description="Disordered" evidence="4">
    <location>
        <begin position="41"/>
        <end position="64"/>
    </location>
</feature>
<dbReference type="Gene3D" id="3.30.40.10">
    <property type="entry name" value="Zinc/RING finger domain, C3HC4 (zinc finger)"/>
    <property type="match status" value="1"/>
</dbReference>
<evidence type="ECO:0000313" key="6">
    <source>
        <dbReference type="EMBL" id="KAJ8935022.1"/>
    </source>
</evidence>
<dbReference type="Proteomes" id="UP001162156">
    <property type="component" value="Unassembled WGS sequence"/>
</dbReference>
<dbReference type="InterPro" id="IPR011011">
    <property type="entry name" value="Znf_FYVE_PHD"/>
</dbReference>
<proteinExistence type="predicted"/>
<feature type="region of interest" description="Disordered" evidence="4">
    <location>
        <begin position="121"/>
        <end position="164"/>
    </location>
</feature>
<name>A0AAV8X7W7_9CUCU</name>
<feature type="compositionally biased region" description="Basic and acidic residues" evidence="4">
    <location>
        <begin position="128"/>
        <end position="143"/>
    </location>
</feature>
<evidence type="ECO:0000256" key="2">
    <source>
        <dbReference type="ARBA" id="ARBA00022771"/>
    </source>
</evidence>
<dbReference type="GO" id="GO:0008270">
    <property type="term" value="F:zinc ion binding"/>
    <property type="evidence" value="ECO:0007669"/>
    <property type="project" value="UniProtKB-KW"/>
</dbReference>
<gene>
    <name evidence="6" type="ORF">NQ314_013047</name>
</gene>
<keyword evidence="2" id="KW-0863">Zinc-finger</keyword>
<comment type="caution">
    <text evidence="6">The sequence shown here is derived from an EMBL/GenBank/DDBJ whole genome shotgun (WGS) entry which is preliminary data.</text>
</comment>
<dbReference type="SUPFAM" id="SSF57903">
    <property type="entry name" value="FYVE/PHD zinc finger"/>
    <property type="match status" value="1"/>
</dbReference>
<organism evidence="6 7">
    <name type="scientific">Rhamnusium bicolor</name>
    <dbReference type="NCBI Taxonomy" id="1586634"/>
    <lineage>
        <taxon>Eukaryota</taxon>
        <taxon>Metazoa</taxon>
        <taxon>Ecdysozoa</taxon>
        <taxon>Arthropoda</taxon>
        <taxon>Hexapoda</taxon>
        <taxon>Insecta</taxon>
        <taxon>Pterygota</taxon>
        <taxon>Neoptera</taxon>
        <taxon>Endopterygota</taxon>
        <taxon>Coleoptera</taxon>
        <taxon>Polyphaga</taxon>
        <taxon>Cucujiformia</taxon>
        <taxon>Chrysomeloidea</taxon>
        <taxon>Cerambycidae</taxon>
        <taxon>Lepturinae</taxon>
        <taxon>Rhagiini</taxon>
        <taxon>Rhamnusium</taxon>
    </lineage>
</organism>
<protein>
    <recommendedName>
        <fullName evidence="5">PHD-type domain-containing protein</fullName>
    </recommendedName>
</protein>